<accession>A0A059NZI5</accession>
<feature type="domain" description="LD-carboxypeptidase C-terminal" evidence="5">
    <location>
        <begin position="197"/>
        <end position="311"/>
    </location>
</feature>
<dbReference type="SUPFAM" id="SSF141986">
    <property type="entry name" value="LD-carboxypeptidase A C-terminal domain-like"/>
    <property type="match status" value="1"/>
</dbReference>
<dbReference type="InterPro" id="IPR040449">
    <property type="entry name" value="Peptidase_S66_N"/>
</dbReference>
<dbReference type="InterPro" id="IPR040921">
    <property type="entry name" value="Peptidase_S66C"/>
</dbReference>
<feature type="active site" description="Charge relay system" evidence="3">
    <location>
        <position position="228"/>
    </location>
</feature>
<dbReference type="SUPFAM" id="SSF52317">
    <property type="entry name" value="Class I glutamine amidotransferase-like"/>
    <property type="match status" value="1"/>
</dbReference>
<dbReference type="CDD" id="cd07062">
    <property type="entry name" value="Peptidase_S66_mccF_like"/>
    <property type="match status" value="1"/>
</dbReference>
<evidence type="ECO:0000259" key="5">
    <source>
        <dbReference type="Pfam" id="PF17676"/>
    </source>
</evidence>
<dbReference type="Pfam" id="PF17676">
    <property type="entry name" value="Peptidase_S66C"/>
    <property type="match status" value="1"/>
</dbReference>
<dbReference type="RefSeq" id="WP_035509993.1">
    <property type="nucleotide sequence ID" value="NZ_CCDH010000003.1"/>
</dbReference>
<reference evidence="6 7" key="2">
    <citation type="submission" date="2014-05" db="EMBL/GenBank/DDBJ databases">
        <title>Draft genome sequence of Halobacillus karajensis HK-03.</title>
        <authorList>
            <person name="Khelaifia S."/>
            <person name="Croce O."/>
            <person name="Lagier J.C."/>
            <person name="Raoult D."/>
        </authorList>
    </citation>
    <scope>NUCLEOTIDE SEQUENCE [LARGE SCALE GENOMIC DNA]</scope>
    <source>
        <strain evidence="6 7">HD-03</strain>
    </source>
</reference>
<gene>
    <name evidence="6" type="primary">mccF</name>
    <name evidence="6" type="ORF">BN983_03074</name>
</gene>
<comment type="caution">
    <text evidence="6">The sequence shown here is derived from an EMBL/GenBank/DDBJ whole genome shotgun (WGS) entry which is preliminary data.</text>
</comment>
<dbReference type="EMBL" id="CCDI010000004">
    <property type="protein sequence ID" value="CDQ24777.1"/>
    <property type="molecule type" value="Genomic_DNA"/>
</dbReference>
<dbReference type="Gene3D" id="3.50.30.60">
    <property type="entry name" value="LD-carboxypeptidase A C-terminal domain-like"/>
    <property type="match status" value="1"/>
</dbReference>
<protein>
    <submittedName>
        <fullName evidence="6">Microcin C7 self-immunity protein MccF</fullName>
    </submittedName>
</protein>
<evidence type="ECO:0000256" key="3">
    <source>
        <dbReference type="PIRSR" id="PIRSR028757-1"/>
    </source>
</evidence>
<keyword evidence="7" id="KW-1185">Reference proteome</keyword>
<comment type="similarity">
    <text evidence="1">Belongs to the peptidase S66 family.</text>
</comment>
<evidence type="ECO:0000256" key="1">
    <source>
        <dbReference type="ARBA" id="ARBA00010233"/>
    </source>
</evidence>
<dbReference type="InterPro" id="IPR027478">
    <property type="entry name" value="LdcA_N"/>
</dbReference>
<feature type="domain" description="LD-carboxypeptidase N-terminal" evidence="4">
    <location>
        <begin position="12"/>
        <end position="131"/>
    </location>
</feature>
<dbReference type="Gene3D" id="3.40.50.10740">
    <property type="entry name" value="Class I glutamine amidotransferase-like"/>
    <property type="match status" value="1"/>
</dbReference>
<dbReference type="Proteomes" id="UP000028868">
    <property type="component" value="Unassembled WGS sequence"/>
</dbReference>
<dbReference type="PIRSF" id="PIRSF028757">
    <property type="entry name" value="LD-carboxypeptidase"/>
    <property type="match status" value="1"/>
</dbReference>
<dbReference type="InterPro" id="IPR003507">
    <property type="entry name" value="S66_fam"/>
</dbReference>
<dbReference type="Pfam" id="PF02016">
    <property type="entry name" value="Peptidase_S66"/>
    <property type="match status" value="1"/>
</dbReference>
<dbReference type="PANTHER" id="PTHR30237:SF6">
    <property type="entry name" value="CARBOXYPEPTIDASE YOCD-RELATED"/>
    <property type="match status" value="1"/>
</dbReference>
<dbReference type="PANTHER" id="PTHR30237">
    <property type="entry name" value="MURAMOYLTETRAPEPTIDE CARBOXYPEPTIDASE"/>
    <property type="match status" value="1"/>
</dbReference>
<name>A0A059NZI5_9BACI</name>
<evidence type="ECO:0000259" key="4">
    <source>
        <dbReference type="Pfam" id="PF02016"/>
    </source>
</evidence>
<evidence type="ECO:0000313" key="6">
    <source>
        <dbReference type="EMBL" id="CDQ24777.1"/>
    </source>
</evidence>
<dbReference type="GO" id="GO:0016787">
    <property type="term" value="F:hydrolase activity"/>
    <property type="evidence" value="ECO:0007669"/>
    <property type="project" value="UniProtKB-KW"/>
</dbReference>
<reference evidence="7" key="1">
    <citation type="submission" date="2014-03" db="EMBL/GenBank/DDBJ databases">
        <authorList>
            <person name="Urmite Genomes U."/>
        </authorList>
    </citation>
    <scope>NUCLEOTIDE SEQUENCE [LARGE SCALE GENOMIC DNA]</scope>
    <source>
        <strain evidence="7">HD-03</strain>
    </source>
</reference>
<organism evidence="6 7">
    <name type="scientific">Halobacillus karajensis</name>
    <dbReference type="NCBI Taxonomy" id="195088"/>
    <lineage>
        <taxon>Bacteria</taxon>
        <taxon>Bacillati</taxon>
        <taxon>Bacillota</taxon>
        <taxon>Bacilli</taxon>
        <taxon>Bacillales</taxon>
        <taxon>Bacillaceae</taxon>
        <taxon>Halobacillus</taxon>
    </lineage>
</organism>
<dbReference type="AlphaFoldDB" id="A0A059NZI5"/>
<proteinExistence type="inferred from homology"/>
<feature type="active site" description="Charge relay system" evidence="3">
    <location>
        <position position="296"/>
    </location>
</feature>
<dbReference type="InterPro" id="IPR027461">
    <property type="entry name" value="Carboxypeptidase_A_C_sf"/>
</dbReference>
<sequence length="325" mass="36792">MIPKKLRKGNEIRILSPAKSLSMIDQDQQKLAVRRLNDAGFQVTFGTYAAEEYNHISTPVDHRVNDIHDAFADPNVKAILTTIGGYDSNQLLSDLDYQVIRQNPKIFCGYSDITALSNSIYRKTGLVTYSGPHFSSFGMEQGIDYTYEFFLKVCREKDPFNIPPAESWSDDHWYLDQENRQFHKNNGYNVINEGIAEGTSIGGNLCTLNLLQGTEFMPSLEDTILFLEDDLLSDAPTFDRNLQSLIHQPGFYGVKGIIIGRFQKDSKVKDRDLQQIIQSKKELTTIPVISNASFGHTTPIFTFPIGGQVKMKAYNHDTTIELLKY</sequence>
<feature type="active site" description="Nucleophile" evidence="3">
    <location>
        <position position="111"/>
    </location>
</feature>
<evidence type="ECO:0000313" key="7">
    <source>
        <dbReference type="Proteomes" id="UP000028868"/>
    </source>
</evidence>
<evidence type="ECO:0000256" key="2">
    <source>
        <dbReference type="ARBA" id="ARBA00022801"/>
    </source>
</evidence>
<dbReference type="InterPro" id="IPR029062">
    <property type="entry name" value="Class_I_gatase-like"/>
</dbReference>
<keyword evidence="2" id="KW-0378">Hydrolase</keyword>